<feature type="repeat" description="HEAT" evidence="1">
    <location>
        <begin position="33"/>
        <end position="65"/>
    </location>
</feature>
<evidence type="ECO:0000256" key="1">
    <source>
        <dbReference type="PROSITE-ProRule" id="PRU00103"/>
    </source>
</evidence>
<dbReference type="InterPro" id="IPR011989">
    <property type="entry name" value="ARM-like"/>
</dbReference>
<evidence type="ECO:0000313" key="2">
    <source>
        <dbReference type="EMBL" id="KAF2571985.1"/>
    </source>
</evidence>
<dbReference type="GO" id="GO:0032367">
    <property type="term" value="P:intracellular cholesterol transport"/>
    <property type="evidence" value="ECO:0007669"/>
    <property type="project" value="InterPro"/>
</dbReference>
<gene>
    <name evidence="2" type="ORF">F2Q70_00006043</name>
</gene>
<dbReference type="AlphaFoldDB" id="A0A8S9IQX0"/>
<comment type="caution">
    <text evidence="2">The sequence shown here is derived from an EMBL/GenBank/DDBJ whole genome shotgun (WGS) entry which is preliminary data.</text>
</comment>
<proteinExistence type="predicted"/>
<dbReference type="InterPro" id="IPR016024">
    <property type="entry name" value="ARM-type_fold"/>
</dbReference>
<dbReference type="Gene3D" id="1.25.10.10">
    <property type="entry name" value="Leucine-rich Repeat Variant"/>
    <property type="match status" value="1"/>
</dbReference>
<dbReference type="SUPFAM" id="SSF48371">
    <property type="entry name" value="ARM repeat"/>
    <property type="match status" value="1"/>
</dbReference>
<organism evidence="2">
    <name type="scientific">Brassica cretica</name>
    <name type="common">Mustard</name>
    <dbReference type="NCBI Taxonomy" id="69181"/>
    <lineage>
        <taxon>Eukaryota</taxon>
        <taxon>Viridiplantae</taxon>
        <taxon>Streptophyta</taxon>
        <taxon>Embryophyta</taxon>
        <taxon>Tracheophyta</taxon>
        <taxon>Spermatophyta</taxon>
        <taxon>Magnoliopsida</taxon>
        <taxon>eudicotyledons</taxon>
        <taxon>Gunneridae</taxon>
        <taxon>Pentapetalae</taxon>
        <taxon>rosids</taxon>
        <taxon>malvids</taxon>
        <taxon>Brassicales</taxon>
        <taxon>Brassicaceae</taxon>
        <taxon>Brassiceae</taxon>
        <taxon>Brassica</taxon>
    </lineage>
</organism>
<sequence>MVVDSTAELKINAAKLLKTIVPYIDAKLASGNVLPALITLGSDQNLNVKYASIDAFGSVAQQVQALQQTGRSGGTLEAISKATGAHLGIASSVTSLFEEGGLLGKKEATENTTVAPLSPTLQGPEPPKAVAAAAEDNRFRRIMMGNFS</sequence>
<dbReference type="PANTHER" id="PTHR32059">
    <property type="entry name" value="RAB11-BINDING PROTEIN RELCH"/>
    <property type="match status" value="1"/>
</dbReference>
<evidence type="ECO:0008006" key="3">
    <source>
        <dbReference type="Google" id="ProtNLM"/>
    </source>
</evidence>
<reference evidence="2" key="1">
    <citation type="submission" date="2019-12" db="EMBL/GenBank/DDBJ databases">
        <title>Genome sequencing and annotation of Brassica cretica.</title>
        <authorList>
            <person name="Studholme D.J."/>
            <person name="Sarris P.F."/>
        </authorList>
    </citation>
    <scope>NUCLEOTIDE SEQUENCE</scope>
    <source>
        <strain evidence="2">PFS-102/07</strain>
        <tissue evidence="2">Leaf</tissue>
    </source>
</reference>
<dbReference type="GO" id="GO:0055037">
    <property type="term" value="C:recycling endosome"/>
    <property type="evidence" value="ECO:0007669"/>
    <property type="project" value="TreeGrafter"/>
</dbReference>
<dbReference type="GO" id="GO:0005802">
    <property type="term" value="C:trans-Golgi network"/>
    <property type="evidence" value="ECO:0007669"/>
    <property type="project" value="InterPro"/>
</dbReference>
<name>A0A8S9IQX0_BRACR</name>
<dbReference type="PROSITE" id="PS50077">
    <property type="entry name" value="HEAT_REPEAT"/>
    <property type="match status" value="1"/>
</dbReference>
<dbReference type="PANTHER" id="PTHR32059:SF0">
    <property type="entry name" value="RAB11-BINDING PROTEIN RELCH"/>
    <property type="match status" value="1"/>
</dbReference>
<protein>
    <recommendedName>
        <fullName evidence="3">TOG domain-containing protein</fullName>
    </recommendedName>
</protein>
<dbReference type="InterPro" id="IPR040362">
    <property type="entry name" value="RELCH"/>
</dbReference>
<dbReference type="InterPro" id="IPR021133">
    <property type="entry name" value="HEAT_type_2"/>
</dbReference>
<accession>A0A8S9IQX0</accession>
<dbReference type="EMBL" id="QGKY02001015">
    <property type="protein sequence ID" value="KAF2571985.1"/>
    <property type="molecule type" value="Genomic_DNA"/>
</dbReference>